<keyword evidence="5 12" id="KW-0067">ATP-binding</keyword>
<evidence type="ECO:0000256" key="7">
    <source>
        <dbReference type="ARBA" id="ARBA00023136"/>
    </source>
</evidence>
<dbReference type="PANTHER" id="PTHR24221">
    <property type="entry name" value="ATP-BINDING CASSETTE SUB-FAMILY B"/>
    <property type="match status" value="1"/>
</dbReference>
<dbReference type="InterPro" id="IPR017871">
    <property type="entry name" value="ABC_transporter-like_CS"/>
</dbReference>
<dbReference type="CDD" id="cd07346">
    <property type="entry name" value="ABC_6TM_exporters"/>
    <property type="match status" value="1"/>
</dbReference>
<dbReference type="InterPro" id="IPR039421">
    <property type="entry name" value="Type_1_exporter"/>
</dbReference>
<comment type="subcellular location">
    <subcellularLocation>
        <location evidence="1">Cell membrane</location>
        <topology evidence="1">Multi-pass membrane protein</topology>
    </subcellularLocation>
</comment>
<accession>A0A4D7QBA5</accession>
<evidence type="ECO:0000256" key="1">
    <source>
        <dbReference type="ARBA" id="ARBA00004651"/>
    </source>
</evidence>
<evidence type="ECO:0000313" key="13">
    <source>
        <dbReference type="Proteomes" id="UP000298588"/>
    </source>
</evidence>
<comment type="similarity">
    <text evidence="2">Belongs to the ABC transporter superfamily.</text>
</comment>
<dbReference type="InterPro" id="IPR011527">
    <property type="entry name" value="ABC1_TM_dom"/>
</dbReference>
<dbReference type="OrthoDB" id="5288404at2"/>
<keyword evidence="3 9" id="KW-0812">Transmembrane</keyword>
<dbReference type="RefSeq" id="WP_137097793.1">
    <property type="nucleotide sequence ID" value="NZ_CP039865.1"/>
</dbReference>
<evidence type="ECO:0000256" key="5">
    <source>
        <dbReference type="ARBA" id="ARBA00022840"/>
    </source>
</evidence>
<dbReference type="InterPro" id="IPR036640">
    <property type="entry name" value="ABC1_TM_sf"/>
</dbReference>
<keyword evidence="6 9" id="KW-1133">Transmembrane helix</keyword>
<gene>
    <name evidence="12" type="ORF">E8L99_00940</name>
</gene>
<keyword evidence="13" id="KW-1185">Reference proteome</keyword>
<evidence type="ECO:0000256" key="2">
    <source>
        <dbReference type="ARBA" id="ARBA00005417"/>
    </source>
</evidence>
<evidence type="ECO:0000259" key="10">
    <source>
        <dbReference type="PROSITE" id="PS50893"/>
    </source>
</evidence>
<dbReference type="InterPro" id="IPR027417">
    <property type="entry name" value="P-loop_NTPase"/>
</dbReference>
<feature type="transmembrane region" description="Helical" evidence="9">
    <location>
        <begin position="298"/>
        <end position="320"/>
    </location>
</feature>
<name>A0A4D7QBA5_9HYPH</name>
<dbReference type="FunFam" id="3.40.50.300:FF:000218">
    <property type="entry name" value="Multidrug ABC transporter ATP-binding protein"/>
    <property type="match status" value="1"/>
</dbReference>
<proteinExistence type="inferred from homology"/>
<dbReference type="PROSITE" id="PS50929">
    <property type="entry name" value="ABC_TM1F"/>
    <property type="match status" value="1"/>
</dbReference>
<dbReference type="AlphaFoldDB" id="A0A4D7QBA5"/>
<evidence type="ECO:0000313" key="12">
    <source>
        <dbReference type="EMBL" id="QCK84458.1"/>
    </source>
</evidence>
<dbReference type="SMART" id="SM00382">
    <property type="entry name" value="AAA"/>
    <property type="match status" value="1"/>
</dbReference>
<dbReference type="SUPFAM" id="SSF90123">
    <property type="entry name" value="ABC transporter transmembrane region"/>
    <property type="match status" value="1"/>
</dbReference>
<dbReference type="Gene3D" id="3.40.50.300">
    <property type="entry name" value="P-loop containing nucleotide triphosphate hydrolases"/>
    <property type="match status" value="1"/>
</dbReference>
<dbReference type="SUPFAM" id="SSF52540">
    <property type="entry name" value="P-loop containing nucleoside triphosphate hydrolases"/>
    <property type="match status" value="1"/>
</dbReference>
<dbReference type="PROSITE" id="PS00211">
    <property type="entry name" value="ABC_TRANSPORTER_1"/>
    <property type="match status" value="1"/>
</dbReference>
<dbReference type="PANTHER" id="PTHR24221:SF203">
    <property type="entry name" value="ATP-BINDING_PERMEASE FUSION ABC TRANSPORTER-RELATED"/>
    <property type="match status" value="1"/>
</dbReference>
<feature type="transmembrane region" description="Helical" evidence="9">
    <location>
        <begin position="12"/>
        <end position="31"/>
    </location>
</feature>
<evidence type="ECO:0000256" key="4">
    <source>
        <dbReference type="ARBA" id="ARBA00022741"/>
    </source>
</evidence>
<dbReference type="Pfam" id="PF00005">
    <property type="entry name" value="ABC_tran"/>
    <property type="match status" value="1"/>
</dbReference>
<evidence type="ECO:0000256" key="8">
    <source>
        <dbReference type="ARBA" id="ARBA00024725"/>
    </source>
</evidence>
<evidence type="ECO:0000256" key="6">
    <source>
        <dbReference type="ARBA" id="ARBA00022989"/>
    </source>
</evidence>
<comment type="function">
    <text evidence="8">Part of an ABC transporter complex. Transmembrane domains (TMD) form a pore in the inner membrane and the ATP-binding domain (NBD) is responsible for energy generation.</text>
</comment>
<feature type="transmembrane region" description="Helical" evidence="9">
    <location>
        <begin position="38"/>
        <end position="60"/>
    </location>
</feature>
<feature type="transmembrane region" description="Helical" evidence="9">
    <location>
        <begin position="184"/>
        <end position="203"/>
    </location>
</feature>
<dbReference type="InterPro" id="IPR003593">
    <property type="entry name" value="AAA+_ATPase"/>
</dbReference>
<dbReference type="EMBL" id="CP039865">
    <property type="protein sequence ID" value="QCK84458.1"/>
    <property type="molecule type" value="Genomic_DNA"/>
</dbReference>
<feature type="transmembrane region" description="Helical" evidence="9">
    <location>
        <begin position="80"/>
        <end position="100"/>
    </location>
</feature>
<evidence type="ECO:0000256" key="3">
    <source>
        <dbReference type="ARBA" id="ARBA00022692"/>
    </source>
</evidence>
<dbReference type="GO" id="GO:0016887">
    <property type="term" value="F:ATP hydrolysis activity"/>
    <property type="evidence" value="ECO:0007669"/>
    <property type="project" value="InterPro"/>
</dbReference>
<dbReference type="Proteomes" id="UP000298588">
    <property type="component" value="Chromosome"/>
</dbReference>
<dbReference type="InterPro" id="IPR003439">
    <property type="entry name" value="ABC_transporter-like_ATP-bd"/>
</dbReference>
<protein>
    <submittedName>
        <fullName evidence="12">ABC transporter ATP-binding protein</fullName>
    </submittedName>
</protein>
<dbReference type="GO" id="GO:0140359">
    <property type="term" value="F:ABC-type transporter activity"/>
    <property type="evidence" value="ECO:0007669"/>
    <property type="project" value="InterPro"/>
</dbReference>
<feature type="domain" description="ABC transporter" evidence="10">
    <location>
        <begin position="361"/>
        <end position="601"/>
    </location>
</feature>
<dbReference type="PROSITE" id="PS50893">
    <property type="entry name" value="ABC_TRANSPORTER_2"/>
    <property type="match status" value="1"/>
</dbReference>
<evidence type="ECO:0000259" key="11">
    <source>
        <dbReference type="PROSITE" id="PS50929"/>
    </source>
</evidence>
<evidence type="ECO:0000256" key="9">
    <source>
        <dbReference type="SAM" id="Phobius"/>
    </source>
</evidence>
<keyword evidence="4" id="KW-0547">Nucleotide-binding</keyword>
<feature type="transmembrane region" description="Helical" evidence="9">
    <location>
        <begin position="270"/>
        <end position="292"/>
    </location>
</feature>
<reference evidence="12 13" key="1">
    <citation type="submission" date="2019-04" db="EMBL/GenBank/DDBJ databases">
        <title>Phreatobacter aquaticus sp. nov.</title>
        <authorList>
            <person name="Choi A."/>
            <person name="Baek K."/>
        </authorList>
    </citation>
    <scope>NUCLEOTIDE SEQUENCE [LARGE SCALE GENOMIC DNA]</scope>
    <source>
        <strain evidence="12 13">NMCR1094</strain>
    </source>
</reference>
<feature type="transmembrane region" description="Helical" evidence="9">
    <location>
        <begin position="156"/>
        <end position="178"/>
    </location>
</feature>
<dbReference type="GO" id="GO:0005524">
    <property type="term" value="F:ATP binding"/>
    <property type="evidence" value="ECO:0007669"/>
    <property type="project" value="UniProtKB-KW"/>
</dbReference>
<keyword evidence="7 9" id="KW-0472">Membrane</keyword>
<dbReference type="KEGG" id="paqt:E8L99_00940"/>
<dbReference type="Gene3D" id="1.20.1560.10">
    <property type="entry name" value="ABC transporter type 1, transmembrane domain"/>
    <property type="match status" value="1"/>
</dbReference>
<dbReference type="Pfam" id="PF00664">
    <property type="entry name" value="ABC_membrane"/>
    <property type="match status" value="1"/>
</dbReference>
<organism evidence="12 13">
    <name type="scientific">Phreatobacter aquaticus</name>
    <dbReference type="NCBI Taxonomy" id="2570229"/>
    <lineage>
        <taxon>Bacteria</taxon>
        <taxon>Pseudomonadati</taxon>
        <taxon>Pseudomonadota</taxon>
        <taxon>Alphaproteobacteria</taxon>
        <taxon>Hyphomicrobiales</taxon>
        <taxon>Phreatobacteraceae</taxon>
        <taxon>Phreatobacter</taxon>
    </lineage>
</organism>
<dbReference type="GO" id="GO:0005886">
    <property type="term" value="C:plasma membrane"/>
    <property type="evidence" value="ECO:0007669"/>
    <property type="project" value="UniProtKB-SubCell"/>
</dbReference>
<feature type="domain" description="ABC transmembrane type-1" evidence="11">
    <location>
        <begin position="40"/>
        <end position="319"/>
    </location>
</feature>
<sequence length="621" mass="67537">MLRYFESRIDPVALPPAGGPPAGLLAFYWYFIAQAKGLFAALFVVGMVAALLETAIPYFIGRLMAILTEVPREQLLATAWPTFAMMLFVVLVARPLVMFLQRAISNHGISAGLNTLTRWQSHHHVIRQSLGFFQNDFAGRIANHVMQAGSAVRETALALMRSVLHILFYGVAATGLMMAQDWRLALPIFAWFCLYVALLAAMVPRMRERARYASAKRSAVTGKVVDSYTNILTVKLFARTSDEDRYVRDSMIEQHDAFLKQHRLNTLFTVLLNGLNAVLLAAIGSLSVMLWQQGTVEVAAVAMVLPLTIQIISMSGWVAAEIQGIFENVGTVQESMGSIARPQTMQDEPGALPLTVTGGAIRFDAVRFGYGRSDRMVVDDFSLTIRAGEKVGLVGRSGAGKSTLVSLLLRFHDVEGGAISIDGQDVRAVTQESLRQAISVVTQDTSLLHRSIRDNILYGRREASDEMVKAAAEKAQAAAFIPGLQDIAGRNGYDAHVGERGVKLSGGQRQRIAIARVILKDAPILVLDEATAALDSEVEAAIQDSLGDLMAGKTVIAIAHRLSTLKIMDRLVVLDEGRIVEEGTHDQLIASGGLYAELWARQSGGFIVSPKGMPLNQQAAE</sequence>
<dbReference type="GO" id="GO:0034040">
    <property type="term" value="F:ATPase-coupled lipid transmembrane transporter activity"/>
    <property type="evidence" value="ECO:0007669"/>
    <property type="project" value="TreeGrafter"/>
</dbReference>